<name>A0AAV3S958_9EURY</name>
<evidence type="ECO:0008006" key="3">
    <source>
        <dbReference type="Google" id="ProtNLM"/>
    </source>
</evidence>
<proteinExistence type="predicted"/>
<dbReference type="Gene3D" id="3.30.450.40">
    <property type="match status" value="1"/>
</dbReference>
<dbReference type="EMBL" id="BAAABL010000068">
    <property type="protein sequence ID" value="GAA0309177.1"/>
    <property type="molecule type" value="Genomic_DNA"/>
</dbReference>
<evidence type="ECO:0000313" key="1">
    <source>
        <dbReference type="EMBL" id="GAA0309177.1"/>
    </source>
</evidence>
<dbReference type="AlphaFoldDB" id="A0AAV3S958"/>
<accession>A0AAV3S958</accession>
<organism evidence="1 2">
    <name type="scientific">Halarchaeum salinum</name>
    <dbReference type="NCBI Taxonomy" id="489912"/>
    <lineage>
        <taxon>Archaea</taxon>
        <taxon>Methanobacteriati</taxon>
        <taxon>Methanobacteriota</taxon>
        <taxon>Stenosarchaea group</taxon>
        <taxon>Halobacteria</taxon>
        <taxon>Halobacteriales</taxon>
        <taxon>Halobacteriaceae</taxon>
    </lineage>
</organism>
<reference evidence="1 2" key="1">
    <citation type="journal article" date="2019" name="Int. J. Syst. Evol. Microbiol.">
        <title>The Global Catalogue of Microorganisms (GCM) 10K type strain sequencing project: providing services to taxonomists for standard genome sequencing and annotation.</title>
        <authorList>
            <consortium name="The Broad Institute Genomics Platform"/>
            <consortium name="The Broad Institute Genome Sequencing Center for Infectious Disease"/>
            <person name="Wu L."/>
            <person name="Ma J."/>
        </authorList>
    </citation>
    <scope>NUCLEOTIDE SEQUENCE [LARGE SCALE GENOMIC DNA]</scope>
    <source>
        <strain evidence="1 2">JCM 16330</strain>
    </source>
</reference>
<keyword evidence="2" id="KW-1185">Reference proteome</keyword>
<dbReference type="InterPro" id="IPR029016">
    <property type="entry name" value="GAF-like_dom_sf"/>
</dbReference>
<sequence length="101" mass="11549">MIKWCVDEGVCGTAMEYNRLIYSDLEDVQIHEWDMTPSQLNATTHLGSVLSIPVYAPGDEEKNRPLGVLNIDSRENLDETRFDEIRTKELKRYAGYIGTLV</sequence>
<protein>
    <recommendedName>
        <fullName evidence="3">GAF domain-containing protein</fullName>
    </recommendedName>
</protein>
<dbReference type="SUPFAM" id="SSF55781">
    <property type="entry name" value="GAF domain-like"/>
    <property type="match status" value="1"/>
</dbReference>
<evidence type="ECO:0000313" key="2">
    <source>
        <dbReference type="Proteomes" id="UP001500837"/>
    </source>
</evidence>
<dbReference type="RefSeq" id="WP_211312297.1">
    <property type="nucleotide sequence ID" value="NZ_BAAABL010000068.1"/>
</dbReference>
<comment type="caution">
    <text evidence="1">The sequence shown here is derived from an EMBL/GenBank/DDBJ whole genome shotgun (WGS) entry which is preliminary data.</text>
</comment>
<dbReference type="Proteomes" id="UP001500837">
    <property type="component" value="Unassembled WGS sequence"/>
</dbReference>
<gene>
    <name evidence="1" type="ORF">GCM10009066_23440</name>
</gene>